<protein>
    <recommendedName>
        <fullName evidence="3">Peptidase family M49</fullName>
    </recommendedName>
</protein>
<gene>
    <name evidence="1" type="ORF">GCM10022402_35050</name>
</gene>
<accession>A0ABP7G1U5</accession>
<dbReference type="Proteomes" id="UP001500908">
    <property type="component" value="Unassembled WGS sequence"/>
</dbReference>
<comment type="caution">
    <text evidence="1">The sequence shown here is derived from an EMBL/GenBank/DDBJ whole genome shotgun (WGS) entry which is preliminary data.</text>
</comment>
<organism evidence="1 2">
    <name type="scientific">Salinactinospora qingdaonensis</name>
    <dbReference type="NCBI Taxonomy" id="702744"/>
    <lineage>
        <taxon>Bacteria</taxon>
        <taxon>Bacillati</taxon>
        <taxon>Actinomycetota</taxon>
        <taxon>Actinomycetes</taxon>
        <taxon>Streptosporangiales</taxon>
        <taxon>Nocardiopsidaceae</taxon>
        <taxon>Salinactinospora</taxon>
    </lineage>
</organism>
<evidence type="ECO:0000313" key="2">
    <source>
        <dbReference type="Proteomes" id="UP001500908"/>
    </source>
</evidence>
<reference evidence="2" key="1">
    <citation type="journal article" date="2019" name="Int. J. Syst. Evol. Microbiol.">
        <title>The Global Catalogue of Microorganisms (GCM) 10K type strain sequencing project: providing services to taxonomists for standard genome sequencing and annotation.</title>
        <authorList>
            <consortium name="The Broad Institute Genomics Platform"/>
            <consortium name="The Broad Institute Genome Sequencing Center for Infectious Disease"/>
            <person name="Wu L."/>
            <person name="Ma J."/>
        </authorList>
    </citation>
    <scope>NUCLEOTIDE SEQUENCE [LARGE SCALE GENOMIC DNA]</scope>
    <source>
        <strain evidence="2">JCM 17137</strain>
    </source>
</reference>
<name>A0ABP7G1U5_9ACTN</name>
<proteinExistence type="predicted"/>
<evidence type="ECO:0000313" key="1">
    <source>
        <dbReference type="EMBL" id="GAA3753246.1"/>
    </source>
</evidence>
<keyword evidence="2" id="KW-1185">Reference proteome</keyword>
<dbReference type="RefSeq" id="WP_344973212.1">
    <property type="nucleotide sequence ID" value="NZ_BAABDD010000018.1"/>
</dbReference>
<dbReference type="EMBL" id="BAABDD010000018">
    <property type="protein sequence ID" value="GAA3753246.1"/>
    <property type="molecule type" value="Genomic_DNA"/>
</dbReference>
<evidence type="ECO:0008006" key="3">
    <source>
        <dbReference type="Google" id="ProtNLM"/>
    </source>
</evidence>
<sequence length="460" mass="51510">MSEQLTADRFDYERNLSKAGSYRDHRSAFWPPDDRYEISCLPLAGTTPALGEGFLRGLAELKSVIEAEWRDVKENGLRVRRRLNTPEPVAKVMRDIGEHLPSEADRRAITLRASAIEDGYTDDILQELGKLEEEHTIVVGQISTWYGKQVKGLPTAFACRRDQWRQDMVNAALNEREEVENYLRSLHADLRLGDLPVFGAAQLFYMAGEGDLHPKHIAYFLPEDEGVKHSPFKKTYYFGNTHRALLDTVSAPLADRFVALDTGFDPADKRFAAIPTLGVLSHELGHFVHRPATNFKELNEINRWASVVLQEVTADVFGILILADVWAQRFGIAPEDVVAYYLAECLRYTDRGLGHFPDSDGMFLQLSYFVQVGALALERDNGVRLVGEAQTVLAGLRSLARVLADALLAGRGEPAAALHRSYGPATPEPLQPLVDELRRRPFTSVEYTQDHLYTPASHAA</sequence>